<keyword evidence="9" id="KW-0807">Transducer</keyword>
<dbReference type="PANTHER" id="PTHR24248:SF125">
    <property type="entry name" value="DOPAMINE D2-LIKE RECEPTOR"/>
    <property type="match status" value="1"/>
</dbReference>
<comment type="subcellular location">
    <subcellularLocation>
        <location evidence="1">Cell membrane</location>
        <topology evidence="1">Multi-pass membrane protein</topology>
    </subcellularLocation>
</comment>
<keyword evidence="6 11" id="KW-0472">Membrane</keyword>
<keyword evidence="3 11" id="KW-0812">Transmembrane</keyword>
<evidence type="ECO:0000256" key="7">
    <source>
        <dbReference type="ARBA" id="ARBA00023157"/>
    </source>
</evidence>
<dbReference type="STRING" id="307972.A0A2G8LRS3"/>
<dbReference type="SUPFAM" id="SSF81321">
    <property type="entry name" value="Family A G protein-coupled receptor-like"/>
    <property type="match status" value="1"/>
</dbReference>
<keyword evidence="5" id="KW-0297">G-protein coupled receptor</keyword>
<feature type="region of interest" description="Disordered" evidence="10">
    <location>
        <begin position="361"/>
        <end position="394"/>
    </location>
</feature>
<comment type="caution">
    <text evidence="13">The sequence shown here is derived from an EMBL/GenBank/DDBJ whole genome shotgun (WGS) entry which is preliminary data.</text>
</comment>
<feature type="compositionally biased region" description="Basic residues" evidence="10">
    <location>
        <begin position="373"/>
        <end position="387"/>
    </location>
</feature>
<evidence type="ECO:0000313" key="14">
    <source>
        <dbReference type="Proteomes" id="UP000230750"/>
    </source>
</evidence>
<dbReference type="Gene3D" id="1.20.1070.10">
    <property type="entry name" value="Rhodopsin 7-helix transmembrane proteins"/>
    <property type="match status" value="2"/>
</dbReference>
<dbReference type="OrthoDB" id="2101615at2759"/>
<evidence type="ECO:0000256" key="4">
    <source>
        <dbReference type="ARBA" id="ARBA00022989"/>
    </source>
</evidence>
<dbReference type="GO" id="GO:0001591">
    <property type="term" value="F:dopamine neurotransmitter receptor activity, coupled via Gi/Go"/>
    <property type="evidence" value="ECO:0007669"/>
    <property type="project" value="TreeGrafter"/>
</dbReference>
<accession>A0A2G8LRS3</accession>
<dbReference type="PANTHER" id="PTHR24248">
    <property type="entry name" value="ADRENERGIC RECEPTOR-RELATED G-PROTEIN COUPLED RECEPTOR"/>
    <property type="match status" value="1"/>
</dbReference>
<dbReference type="InterPro" id="IPR000276">
    <property type="entry name" value="GPCR_Rhodpsn"/>
</dbReference>
<feature type="transmembrane region" description="Helical" evidence="11">
    <location>
        <begin position="52"/>
        <end position="72"/>
    </location>
</feature>
<evidence type="ECO:0000256" key="5">
    <source>
        <dbReference type="ARBA" id="ARBA00023040"/>
    </source>
</evidence>
<feature type="domain" description="G-protein coupled receptors family 1 profile" evidence="12">
    <location>
        <begin position="64"/>
        <end position="463"/>
    </location>
</feature>
<evidence type="ECO:0000256" key="9">
    <source>
        <dbReference type="ARBA" id="ARBA00023224"/>
    </source>
</evidence>
<evidence type="ECO:0000256" key="1">
    <source>
        <dbReference type="ARBA" id="ARBA00004651"/>
    </source>
</evidence>
<keyword evidence="8 13" id="KW-0675">Receptor</keyword>
<evidence type="ECO:0000256" key="11">
    <source>
        <dbReference type="SAM" id="Phobius"/>
    </source>
</evidence>
<dbReference type="InterPro" id="IPR017452">
    <property type="entry name" value="GPCR_Rhodpsn_7TM"/>
</dbReference>
<dbReference type="AlphaFoldDB" id="A0A2G8LRS3"/>
<feature type="transmembrane region" description="Helical" evidence="11">
    <location>
        <begin position="84"/>
        <end position="107"/>
    </location>
</feature>
<keyword evidence="4 11" id="KW-1133">Transmembrane helix</keyword>
<feature type="transmembrane region" description="Helical" evidence="11">
    <location>
        <begin position="406"/>
        <end position="435"/>
    </location>
</feature>
<dbReference type="PRINTS" id="PR00237">
    <property type="entry name" value="GPCRRHODOPSN"/>
</dbReference>
<evidence type="ECO:0000313" key="13">
    <source>
        <dbReference type="EMBL" id="PIK62912.1"/>
    </source>
</evidence>
<protein>
    <submittedName>
        <fullName evidence="13">Putative muscarinic acetylcholine receptor M1-like</fullName>
    </submittedName>
</protein>
<dbReference type="Pfam" id="PF00001">
    <property type="entry name" value="7tm_1"/>
    <property type="match status" value="1"/>
</dbReference>
<dbReference type="GO" id="GO:0005886">
    <property type="term" value="C:plasma membrane"/>
    <property type="evidence" value="ECO:0007669"/>
    <property type="project" value="UniProtKB-SubCell"/>
</dbReference>
<evidence type="ECO:0000256" key="3">
    <source>
        <dbReference type="ARBA" id="ARBA00022692"/>
    </source>
</evidence>
<name>A0A2G8LRS3_STIJA</name>
<keyword evidence="7" id="KW-1015">Disulfide bond</keyword>
<feature type="transmembrane region" description="Helical" evidence="11">
    <location>
        <begin position="210"/>
        <end position="231"/>
    </location>
</feature>
<dbReference type="EMBL" id="MRZV01000003">
    <property type="protein sequence ID" value="PIK62912.1"/>
    <property type="molecule type" value="Genomic_DNA"/>
</dbReference>
<evidence type="ECO:0000259" key="12">
    <source>
        <dbReference type="PROSITE" id="PS50262"/>
    </source>
</evidence>
<evidence type="ECO:0000256" key="10">
    <source>
        <dbReference type="SAM" id="MobiDB-lite"/>
    </source>
</evidence>
<evidence type="ECO:0000256" key="8">
    <source>
        <dbReference type="ARBA" id="ARBA00023170"/>
    </source>
</evidence>
<proteinExistence type="predicted"/>
<dbReference type="Proteomes" id="UP000230750">
    <property type="component" value="Unassembled WGS sequence"/>
</dbReference>
<reference evidence="13 14" key="1">
    <citation type="journal article" date="2017" name="PLoS Biol.">
        <title>The sea cucumber genome provides insights into morphological evolution and visceral regeneration.</title>
        <authorList>
            <person name="Zhang X."/>
            <person name="Sun L."/>
            <person name="Yuan J."/>
            <person name="Sun Y."/>
            <person name="Gao Y."/>
            <person name="Zhang L."/>
            <person name="Li S."/>
            <person name="Dai H."/>
            <person name="Hamel J.F."/>
            <person name="Liu C."/>
            <person name="Yu Y."/>
            <person name="Liu S."/>
            <person name="Lin W."/>
            <person name="Guo K."/>
            <person name="Jin S."/>
            <person name="Xu P."/>
            <person name="Storey K.B."/>
            <person name="Huan P."/>
            <person name="Zhang T."/>
            <person name="Zhou Y."/>
            <person name="Zhang J."/>
            <person name="Lin C."/>
            <person name="Li X."/>
            <person name="Xing L."/>
            <person name="Huo D."/>
            <person name="Sun M."/>
            <person name="Wang L."/>
            <person name="Mercier A."/>
            <person name="Li F."/>
            <person name="Yang H."/>
            <person name="Xiang J."/>
        </authorList>
    </citation>
    <scope>NUCLEOTIDE SEQUENCE [LARGE SCALE GENOMIC DNA]</scope>
    <source>
        <strain evidence="13">Shaxun</strain>
        <tissue evidence="13">Muscle</tissue>
    </source>
</reference>
<dbReference type="PROSITE" id="PS50262">
    <property type="entry name" value="G_PROTEIN_RECEP_F1_2"/>
    <property type="match status" value="1"/>
</dbReference>
<evidence type="ECO:0000256" key="2">
    <source>
        <dbReference type="ARBA" id="ARBA00022475"/>
    </source>
</evidence>
<dbReference type="GO" id="GO:0004930">
    <property type="term" value="F:G protein-coupled receptor activity"/>
    <property type="evidence" value="ECO:0007669"/>
    <property type="project" value="UniProtKB-KW"/>
</dbReference>
<keyword evidence="2" id="KW-1003">Cell membrane</keyword>
<feature type="transmembrane region" description="Helical" evidence="11">
    <location>
        <begin position="127"/>
        <end position="144"/>
    </location>
</feature>
<dbReference type="GO" id="GO:0045202">
    <property type="term" value="C:synapse"/>
    <property type="evidence" value="ECO:0007669"/>
    <property type="project" value="GOC"/>
</dbReference>
<feature type="transmembrane region" description="Helical" evidence="11">
    <location>
        <begin position="447"/>
        <end position="466"/>
    </location>
</feature>
<evidence type="ECO:0000256" key="6">
    <source>
        <dbReference type="ARBA" id="ARBA00023136"/>
    </source>
</evidence>
<sequence>MNSSVSYTNTDNDAHTLPFTFTNDGSDPVWTTGSSPIYPWTLSPGFDVVASIPWYLLTLGTILANGITLFVFTKEKKLRSHVNYYVMNLALADLCVGIFVMPVYAVVVMLEWYWPIFGFYGCKVFQGIGYSLVTVSNLTVLVISGDRFYAVVSPLNYFKNRSKKVAIFVNGFCWILAFGIWIPFNTIWPIWRAKPPLLHTICGPDYGQTFLGTIVATCILLWCPILLLIIFNTTLYLKIIKRGPLSVGKSFQDESHSNKSENVNSTTNATSLAHDSHSDYNYHNNPTFVEEDSTTESDQGIGTGGIWLGSGDVNVDKETYKLNDLQGAVCVVEKMNNLNILKNGWPTSDFVDGIHRLPGQNTDAKFAPDTTRSRRGSRLHANSHHGVKLTSPQKESSKESLTAFRILSAIVLSYILSWIMFGVVVVTISVCVKINNVKCTSSTVDLIAMYLSLSNSLINPVCYVIVQPHFRRSVAKLFCK</sequence>
<gene>
    <name evidence="13" type="ORF">BSL78_00147</name>
</gene>
<keyword evidence="14" id="KW-1185">Reference proteome</keyword>
<feature type="transmembrane region" description="Helical" evidence="11">
    <location>
        <begin position="165"/>
        <end position="190"/>
    </location>
</feature>
<organism evidence="13 14">
    <name type="scientific">Stichopus japonicus</name>
    <name type="common">Sea cucumber</name>
    <dbReference type="NCBI Taxonomy" id="307972"/>
    <lineage>
        <taxon>Eukaryota</taxon>
        <taxon>Metazoa</taxon>
        <taxon>Echinodermata</taxon>
        <taxon>Eleutherozoa</taxon>
        <taxon>Echinozoa</taxon>
        <taxon>Holothuroidea</taxon>
        <taxon>Aspidochirotacea</taxon>
        <taxon>Aspidochirotida</taxon>
        <taxon>Stichopodidae</taxon>
        <taxon>Apostichopus</taxon>
    </lineage>
</organism>